<feature type="region of interest" description="Disordered" evidence="1">
    <location>
        <begin position="474"/>
        <end position="503"/>
    </location>
</feature>
<gene>
    <name evidence="2" type="ORF">KTC_06230</name>
</gene>
<feature type="region of interest" description="Disordered" evidence="1">
    <location>
        <begin position="225"/>
        <end position="432"/>
    </location>
</feature>
<feature type="compositionally biased region" description="Polar residues" evidence="1">
    <location>
        <begin position="627"/>
        <end position="636"/>
    </location>
</feature>
<name>A0A455SFV4_9CHLR</name>
<feature type="compositionally biased region" description="Polar residues" evidence="1">
    <location>
        <begin position="569"/>
        <end position="580"/>
    </location>
</feature>
<protein>
    <submittedName>
        <fullName evidence="2">Uncharacterized protein</fullName>
    </submittedName>
</protein>
<reference evidence="2" key="1">
    <citation type="submission" date="2018-12" db="EMBL/GenBank/DDBJ databases">
        <title>Novel natural products biosynthetic potential of the class Ktedonobacteria.</title>
        <authorList>
            <person name="Zheng Y."/>
            <person name="Saitou A."/>
            <person name="Wang C.M."/>
            <person name="Toyoda A."/>
            <person name="Minakuchi Y."/>
            <person name="Sekiguchi Y."/>
            <person name="Ueda K."/>
            <person name="Takano H."/>
            <person name="Sakai Y."/>
            <person name="Yokota A."/>
            <person name="Yabe S."/>
        </authorList>
    </citation>
    <scope>NUCLEOTIDE SEQUENCE</scope>
    <source>
        <strain evidence="2">COM3</strain>
    </source>
</reference>
<feature type="region of interest" description="Disordered" evidence="1">
    <location>
        <begin position="566"/>
        <end position="658"/>
    </location>
</feature>
<feature type="compositionally biased region" description="Basic and acidic residues" evidence="1">
    <location>
        <begin position="608"/>
        <end position="626"/>
    </location>
</feature>
<feature type="compositionally biased region" description="Polar residues" evidence="1">
    <location>
        <begin position="587"/>
        <end position="599"/>
    </location>
</feature>
<feature type="compositionally biased region" description="Polar residues" evidence="1">
    <location>
        <begin position="490"/>
        <end position="503"/>
    </location>
</feature>
<sequence length="913" mass="100997">MRLGNSKNSGGQGQEASQLTAEALQAVRGLGEVSDQIDQKILQLIDKIFAPPAKGIEFIVRFLAQAEVKQNVLLPNDEMGEQVAIVTLKNVRELAKRIHWGYDTTHKYVVVMSCLNLLFKRRTSENIQLIFPLQGYAPPSSFQALDHLIHDSRPKVQQFARRIRQRCALYNIVQGEENSSDKRYERQLIQSLLEILQSEGVETELRRRIIMRFTSEILNRLLRSPDAPFPSQAVDSKKRKSPLIVDASPDSQPAQATTERLSARKSSVEGRLPTSTQEAAAVESPKEGRLSAPVQAPEEEKSPEEGRLATPAQIAQEKESSVEGRLVDSTQMIATVESPIEGRLADPAQENGATESPIEGRLPTSTQEAAAVESPKEGRLTTPAQITQEKESPVEGRLAASTKSIASEHAIKKGDSEALKPGESKKGRRPDFDKLLSGFYSRVLQNTYQQAQEGNLEAFKRSFLALGKISNQAKYTKQQDREHSLPAEPDSSQSTPLPTETQQSIPVQAVVDSPIETVQAEETSVQEPVDSPIETVQVGETSVQAVVDSPAETTQVGETSVQAVVDSPAETTQVGETSVQAVVDSPAETTQVGETSVQESVDMPAETEELKAVESTRKAPRGEENTPAKQKSTGAKSGQKAGVVHEMESDPSVPPKPRRLEAVPEPKVQPAVYPPHIAELVEKTRPHLTDLATFSQEFVASYVTLNVIEFFNKLYFNSNVTLRKELARFLAEVFGEKRKVQLYLNMMKKTHPDSIVAAFVHVMHSLHSAGSETIHNKAALFFGFCKQYQQQGITAEASCLVEEHKERSLAEFYVFLLKQDQERVYPPSQQPLAGPSAMHGIPAQPGKAFAMTMPTDGTYDIVEQNNKMVYIKTNFPYAEQYKRTYSDACTPEEYTKKLEGYLKRVREIEEGKK</sequence>
<dbReference type="EMBL" id="AP019376">
    <property type="protein sequence ID" value="BBH85872.1"/>
    <property type="molecule type" value="Genomic_DNA"/>
</dbReference>
<accession>A0A455SFV4</accession>
<evidence type="ECO:0000313" key="2">
    <source>
        <dbReference type="EMBL" id="BBH85872.1"/>
    </source>
</evidence>
<dbReference type="AlphaFoldDB" id="A0A455SFV4"/>
<organism evidence="2">
    <name type="scientific">Thermosporothrix sp. COM3</name>
    <dbReference type="NCBI Taxonomy" id="2490863"/>
    <lineage>
        <taxon>Bacteria</taxon>
        <taxon>Bacillati</taxon>
        <taxon>Chloroflexota</taxon>
        <taxon>Ktedonobacteria</taxon>
        <taxon>Ktedonobacterales</taxon>
        <taxon>Thermosporotrichaceae</taxon>
        <taxon>Thermosporothrix</taxon>
    </lineage>
</organism>
<feature type="compositionally biased region" description="Basic and acidic residues" evidence="1">
    <location>
        <begin position="298"/>
        <end position="307"/>
    </location>
</feature>
<feature type="compositionally biased region" description="Basic and acidic residues" evidence="1">
    <location>
        <begin position="316"/>
        <end position="326"/>
    </location>
</feature>
<feature type="compositionally biased region" description="Basic and acidic residues" evidence="1">
    <location>
        <begin position="409"/>
        <end position="432"/>
    </location>
</feature>
<evidence type="ECO:0000256" key="1">
    <source>
        <dbReference type="SAM" id="MobiDB-lite"/>
    </source>
</evidence>
<proteinExistence type="predicted"/>
<feature type="compositionally biased region" description="Polar residues" evidence="1">
    <location>
        <begin position="249"/>
        <end position="260"/>
    </location>
</feature>